<evidence type="ECO:0000313" key="2">
    <source>
        <dbReference type="Proteomes" id="UP000092498"/>
    </source>
</evidence>
<evidence type="ECO:0000313" key="1">
    <source>
        <dbReference type="EMBL" id="ANP44729.1"/>
    </source>
</evidence>
<dbReference type="InParanoid" id="A0A1B1ADT9"/>
<dbReference type="Gene3D" id="1.10.600.10">
    <property type="entry name" value="Farnesyl Diphosphate Synthase"/>
    <property type="match status" value="1"/>
</dbReference>
<name>A0A1B1ADT9_9PROT</name>
<gene>
    <name evidence="1" type="ORF">ATE48_01715</name>
</gene>
<proteinExistence type="predicted"/>
<accession>A0A1B1ADT9</accession>
<organism evidence="1 2">
    <name type="scientific">Candidatus Viadribacter manganicus</name>
    <dbReference type="NCBI Taxonomy" id="1759059"/>
    <lineage>
        <taxon>Bacteria</taxon>
        <taxon>Pseudomonadati</taxon>
        <taxon>Pseudomonadota</taxon>
        <taxon>Alphaproteobacteria</taxon>
        <taxon>Hyphomonadales</taxon>
        <taxon>Hyphomonadaceae</taxon>
        <taxon>Candidatus Viadribacter</taxon>
    </lineage>
</organism>
<dbReference type="InterPro" id="IPR002060">
    <property type="entry name" value="Squ/phyt_synthse"/>
</dbReference>
<dbReference type="InterPro" id="IPR008949">
    <property type="entry name" value="Isoprenoid_synthase_dom_sf"/>
</dbReference>
<dbReference type="KEGG" id="cbot:ATE48_01715"/>
<dbReference type="Pfam" id="PF00494">
    <property type="entry name" value="SQS_PSY"/>
    <property type="match status" value="1"/>
</dbReference>
<dbReference type="Proteomes" id="UP000092498">
    <property type="component" value="Chromosome"/>
</dbReference>
<evidence type="ECO:0008006" key="3">
    <source>
        <dbReference type="Google" id="ProtNLM"/>
    </source>
</evidence>
<reference evidence="1 2" key="1">
    <citation type="submission" date="2015-11" db="EMBL/GenBank/DDBJ databases">
        <title>Whole-Genome Sequence of Candidatus Oderbacter manganicum from the National Park Lower Oder Valley, Germany.</title>
        <authorList>
            <person name="Braun B."/>
            <person name="Liere K."/>
            <person name="Szewzyk U."/>
        </authorList>
    </citation>
    <scope>NUCLEOTIDE SEQUENCE [LARGE SCALE GENOMIC DNA]</scope>
    <source>
        <strain evidence="1 2">OTSz_A_272</strain>
    </source>
</reference>
<dbReference type="EMBL" id="CP013244">
    <property type="protein sequence ID" value="ANP44729.1"/>
    <property type="molecule type" value="Genomic_DNA"/>
</dbReference>
<dbReference type="RefSeq" id="WP_066767220.1">
    <property type="nucleotide sequence ID" value="NZ_CP013244.1"/>
</dbReference>
<dbReference type="OrthoDB" id="9814909at2"/>
<sequence>MNVELDTLVRRVDEDRWLASRFTSPAVRTRLIAIYAVNYEISRTADTVRERGLGAIRLEWWRGALQEIHEGNLPRVHPALAAYAEANRQTPFTPATVEALIEARGSDFEPNPFKARAAFDRYVDATAGGVMRLAVEACGGSLRDNGVEGFVARAAWVWGAVGLLRAEGALKARGRNMLPPDAAGVARDAAAACRALRSEPALNSALFPAIGYAALAPGYLDAIHKKREAPQLLTRQIRLVAAAAFGRL</sequence>
<dbReference type="STRING" id="1759059.ATE48_01715"/>
<dbReference type="SUPFAM" id="SSF48576">
    <property type="entry name" value="Terpenoid synthases"/>
    <property type="match status" value="1"/>
</dbReference>
<dbReference type="AlphaFoldDB" id="A0A1B1ADT9"/>
<protein>
    <recommendedName>
        <fullName evidence="3">Phytoene synthase</fullName>
    </recommendedName>
</protein>
<keyword evidence="2" id="KW-1185">Reference proteome</keyword>